<dbReference type="InterPro" id="IPR003718">
    <property type="entry name" value="OsmC/Ohr_fam"/>
</dbReference>
<dbReference type="PANTHER" id="PTHR35368">
    <property type="entry name" value="HYDROPEROXIDE REDUCTASE"/>
    <property type="match status" value="1"/>
</dbReference>
<dbReference type="EMBL" id="PVLR01000016">
    <property type="protein sequence ID" value="PRD69314.1"/>
    <property type="molecule type" value="Genomic_DNA"/>
</dbReference>
<evidence type="ECO:0000313" key="1">
    <source>
        <dbReference type="EMBL" id="MYZ52514.1"/>
    </source>
</evidence>
<evidence type="ECO:0000313" key="3">
    <source>
        <dbReference type="Proteomes" id="UP000238326"/>
    </source>
</evidence>
<organism evidence="2 3">
    <name type="scientific">Malikia spinosa</name>
    <dbReference type="NCBI Taxonomy" id="86180"/>
    <lineage>
        <taxon>Bacteria</taxon>
        <taxon>Pseudomonadati</taxon>
        <taxon>Pseudomonadota</taxon>
        <taxon>Betaproteobacteria</taxon>
        <taxon>Burkholderiales</taxon>
        <taxon>Comamonadaceae</taxon>
        <taxon>Malikia</taxon>
    </lineage>
</organism>
<dbReference type="InterPro" id="IPR015946">
    <property type="entry name" value="KH_dom-like_a/b"/>
</dbReference>
<dbReference type="InterPro" id="IPR052924">
    <property type="entry name" value="OsmC/Ohr_hydroprdx_reductase"/>
</dbReference>
<name>A0A2S9KFW3_9BURK</name>
<dbReference type="Proteomes" id="UP000238326">
    <property type="component" value="Unassembled WGS sequence"/>
</dbReference>
<gene>
    <name evidence="2" type="ORF">C6P61_06645</name>
    <name evidence="1" type="ORF">F5985_10285</name>
</gene>
<evidence type="ECO:0000313" key="2">
    <source>
        <dbReference type="EMBL" id="PRD69314.1"/>
    </source>
</evidence>
<dbReference type="EMBL" id="VYSB01000010">
    <property type="protein sequence ID" value="MYZ52514.1"/>
    <property type="molecule type" value="Genomic_DNA"/>
</dbReference>
<keyword evidence="3" id="KW-1185">Reference proteome</keyword>
<dbReference type="RefSeq" id="WP_105729145.1">
    <property type="nucleotide sequence ID" value="NZ_DAIPCI010000010.1"/>
</dbReference>
<dbReference type="AlphaFoldDB" id="A0A2S9KFW3"/>
<dbReference type="Proteomes" id="UP000481947">
    <property type="component" value="Unassembled WGS sequence"/>
</dbReference>
<dbReference type="OrthoDB" id="9789573at2"/>
<reference evidence="2 3" key="1">
    <citation type="submission" date="2018-03" db="EMBL/GenBank/DDBJ databases">
        <title>Comparative genomics illustrates the genes involved in a hyperalkaliphilic mechanisms of Serpentinomonas isolated from highly-alkaline calcium-rich serpentinized springs.</title>
        <authorList>
            <person name="Suzuki S."/>
            <person name="Ishii S."/>
            <person name="Walworth N."/>
            <person name="Bird L."/>
            <person name="Kuenen J.G."/>
            <person name="Nealson K.H."/>
        </authorList>
    </citation>
    <scope>NUCLEOTIDE SEQUENCE [LARGE SCALE GENOMIC DNA]</scope>
    <source>
        <strain evidence="2 3">83</strain>
    </source>
</reference>
<dbReference type="Gene3D" id="3.30.300.20">
    <property type="match status" value="1"/>
</dbReference>
<dbReference type="Pfam" id="PF02566">
    <property type="entry name" value="OsmC"/>
    <property type="match status" value="1"/>
</dbReference>
<accession>A0A2S9KFW3</accession>
<evidence type="ECO:0000313" key="4">
    <source>
        <dbReference type="Proteomes" id="UP000481947"/>
    </source>
</evidence>
<protein>
    <submittedName>
        <fullName evidence="1">OsmC family protein</fullName>
    </submittedName>
    <submittedName>
        <fullName evidence="2">Peroxiredoxin</fullName>
    </submittedName>
</protein>
<sequence length="190" mass="20212">MSIATAPTTAPAPTTVKAYLRPIDRDGLMAFADKGRNNPGSRGTNKVHTVMEGQYRSLSHVGNHQPVVVDEPLHLFGQDTAPAPGEIVLSGLGGCLAVGVTAVATWKQVKLTRLEIFMEGDIGNPAAWGAGGALQKMPSEMGFQAIRVKVLVEGDAPREVLDEIVQHANFYSPVANTMRNPIPFTISLAD</sequence>
<reference evidence="1 4" key="2">
    <citation type="submission" date="2019-09" db="EMBL/GenBank/DDBJ databases">
        <title>Identification of Malikia spinosa a prominent benzene-, toluene-, and ethylbenzene-degrading bacterium: enrichment, isolation and whole genome sequencing.</title>
        <authorList>
            <person name="Tancsics A."/>
            <person name="Revesz F."/>
            <person name="Kriszt B."/>
        </authorList>
    </citation>
    <scope>NUCLEOTIDE SEQUENCE [LARGE SCALE GENOMIC DNA]</scope>
    <source>
        <strain evidence="1 4">AB6</strain>
    </source>
</reference>
<dbReference type="PANTHER" id="PTHR35368:SF1">
    <property type="entry name" value="HYDROPEROXIDE REDUCTASE"/>
    <property type="match status" value="1"/>
</dbReference>
<proteinExistence type="predicted"/>
<comment type="caution">
    <text evidence="2">The sequence shown here is derived from an EMBL/GenBank/DDBJ whole genome shotgun (WGS) entry which is preliminary data.</text>
</comment>
<dbReference type="InterPro" id="IPR036102">
    <property type="entry name" value="OsmC/Ohrsf"/>
</dbReference>
<dbReference type="SUPFAM" id="SSF82784">
    <property type="entry name" value="OsmC-like"/>
    <property type="match status" value="1"/>
</dbReference>